<dbReference type="InterPro" id="IPR034182">
    <property type="entry name" value="Kexin/furin"/>
</dbReference>
<dbReference type="Pfam" id="PF00082">
    <property type="entry name" value="Peptidase_S8"/>
    <property type="match status" value="1"/>
</dbReference>
<feature type="active site" description="Charge relay system" evidence="13 14">
    <location>
        <position position="200"/>
    </location>
</feature>
<dbReference type="PROSITE" id="PS51257">
    <property type="entry name" value="PROKAR_LIPOPROTEIN"/>
    <property type="match status" value="1"/>
</dbReference>
<dbReference type="InterPro" id="IPR000209">
    <property type="entry name" value="Peptidase_S8/S53_dom"/>
</dbReference>
<evidence type="ECO:0000256" key="1">
    <source>
        <dbReference type="ARBA" id="ARBA00004370"/>
    </source>
</evidence>
<sequence length="841" mass="91904">MRLSCVRLSLFVTLGALATTVSCSRRPAKREYSTHDYYLLEHDPSSGVPVSHCADALGAELVEQVGELEDHWLVRIQKPDGGEDRDVVLDAFANLRSPSSELHPQKRHIATAIRSLERQVPRQRTKRLVVPLPEEREPAPPPVTDDTLARDIAERLGIVDPLFPDQWHLVNEDYPEHMVNATPVWEMGITGEGIISALVDDGLEFESEDIADNFDAAGSHDFNDHVDLPRPMLFDDHHGTRCAGQIAAVKNGVCGVGIAYGSKVAGIRILSGPITDVDEGAALNFGYQNTSIYSCSWGPADDGRSMEAPSYIVRKAIVNGVQNGRDGKGSVFVFASGNGAWNDDQCNFDGYTNSIYSVTVAAVDFEGKHPYYSEACAANMVVTYSSGSNPKKSIVTTDIGKNKCSSSHGGTSAAAPNAAGIFALALSVRPDLTWRDIQHLCVQSAEIINPDEDWELTAAGKPYSYTYGFGKLDAYAFVTAAQKWTLVKPQAWVELPAVQIANGEMDENRTMTGGELISSEGIESSIRVDKSVLNDNNFETLEHVTVRVWITHSRRGDVEVELTSPSGVTSMLARKRKRDDDADGFPGWKFMSVKHWGENPEGEWTIRVSDQDIEEEEGFFLGWEMSLWGSVIDPAKARPYVLKDTDYKPFPPPEPVHEQEPETTAASTTKSYLKPTVVHSSTTAADGTESTTTVGVVPGGDSHEELDDEGAVTHESDLSDPRFVVAIIGFVSFFILAGGAVYLIMRRKIMDKNHSGEYSTVPGSDEEAGALPMTSMEGAGGASRSNVIYDENEESSRLMDAERRREGVSSNPHGFHSGFLDDDEEPLEKATQYSDAQERVS</sequence>
<dbReference type="GO" id="GO:0004252">
    <property type="term" value="F:serine-type endopeptidase activity"/>
    <property type="evidence" value="ECO:0007669"/>
    <property type="project" value="UniProtKB-UniRule"/>
</dbReference>
<dbReference type="GO" id="GO:0016485">
    <property type="term" value="P:protein processing"/>
    <property type="evidence" value="ECO:0007669"/>
    <property type="project" value="TreeGrafter"/>
</dbReference>
<dbReference type="InterPro" id="IPR023828">
    <property type="entry name" value="Peptidase_S8_Ser-AS"/>
</dbReference>
<dbReference type="SUPFAM" id="SSF49785">
    <property type="entry name" value="Galactose-binding domain-like"/>
    <property type="match status" value="1"/>
</dbReference>
<protein>
    <recommendedName>
        <fullName evidence="18">P/Homo B domain-containing protein</fullName>
    </recommendedName>
</protein>
<evidence type="ECO:0000256" key="10">
    <source>
        <dbReference type="ARBA" id="ARBA00023136"/>
    </source>
</evidence>
<dbReference type="InterPro" id="IPR015500">
    <property type="entry name" value="Peptidase_S8_subtilisin-rel"/>
</dbReference>
<dbReference type="PANTHER" id="PTHR42884:SF14">
    <property type="entry name" value="NEUROENDOCRINE CONVERTASE 1"/>
    <property type="match status" value="1"/>
</dbReference>
<dbReference type="InterPro" id="IPR022398">
    <property type="entry name" value="Peptidase_S8_His-AS"/>
</dbReference>
<dbReference type="Gene3D" id="3.40.50.200">
    <property type="entry name" value="Peptidase S8/S53 domain"/>
    <property type="match status" value="1"/>
</dbReference>
<organism evidence="19 20">
    <name type="scientific">Schizopora paradoxa</name>
    <dbReference type="NCBI Taxonomy" id="27342"/>
    <lineage>
        <taxon>Eukaryota</taxon>
        <taxon>Fungi</taxon>
        <taxon>Dikarya</taxon>
        <taxon>Basidiomycota</taxon>
        <taxon>Agaricomycotina</taxon>
        <taxon>Agaricomycetes</taxon>
        <taxon>Hymenochaetales</taxon>
        <taxon>Schizoporaceae</taxon>
        <taxon>Schizopora</taxon>
    </lineage>
</organism>
<feature type="compositionally biased region" description="Basic and acidic residues" evidence="15">
    <location>
        <begin position="794"/>
        <end position="807"/>
    </location>
</feature>
<keyword evidence="10 16" id="KW-0472">Membrane</keyword>
<reference evidence="19 20" key="1">
    <citation type="submission" date="2015-04" db="EMBL/GenBank/DDBJ databases">
        <title>Complete genome sequence of Schizopora paradoxa KUC8140, a cosmopolitan wood degrader in East Asia.</title>
        <authorList>
            <consortium name="DOE Joint Genome Institute"/>
            <person name="Min B."/>
            <person name="Park H."/>
            <person name="Jang Y."/>
            <person name="Kim J.-J."/>
            <person name="Kim K.H."/>
            <person name="Pangilinan J."/>
            <person name="Lipzen A."/>
            <person name="Riley R."/>
            <person name="Grigoriev I.V."/>
            <person name="Spatafora J.W."/>
            <person name="Choi I.-G."/>
        </authorList>
    </citation>
    <scope>NUCLEOTIDE SEQUENCE [LARGE SCALE GENOMIC DNA]</scope>
    <source>
        <strain evidence="19 20">KUC8140</strain>
    </source>
</reference>
<keyword evidence="6 14" id="KW-0378">Hydrolase</keyword>
<dbReference type="SUPFAM" id="SSF52743">
    <property type="entry name" value="Subtilisin-like"/>
    <property type="match status" value="1"/>
</dbReference>
<evidence type="ECO:0000256" key="13">
    <source>
        <dbReference type="PIRSR" id="PIRSR615500-1"/>
    </source>
</evidence>
<dbReference type="PROSITE" id="PS51892">
    <property type="entry name" value="SUBTILASE"/>
    <property type="match status" value="1"/>
</dbReference>
<dbReference type="InParanoid" id="A0A0H2RDC2"/>
<dbReference type="PROSITE" id="PS00137">
    <property type="entry name" value="SUBTILASE_HIS"/>
    <property type="match status" value="1"/>
</dbReference>
<keyword evidence="7 14" id="KW-0720">Serine protease</keyword>
<dbReference type="AlphaFoldDB" id="A0A0H2RDC2"/>
<evidence type="ECO:0000313" key="20">
    <source>
        <dbReference type="Proteomes" id="UP000053477"/>
    </source>
</evidence>
<evidence type="ECO:0000256" key="4">
    <source>
        <dbReference type="ARBA" id="ARBA00022692"/>
    </source>
</evidence>
<proteinExistence type="inferred from homology"/>
<dbReference type="Pfam" id="PF01483">
    <property type="entry name" value="P_proprotein"/>
    <property type="match status" value="1"/>
</dbReference>
<feature type="chain" id="PRO_5005201846" description="P/Homo B domain-containing protein" evidence="17">
    <location>
        <begin position="24"/>
        <end position="841"/>
    </location>
</feature>
<accession>A0A0H2RDC2</accession>
<feature type="region of interest" description="Disordered" evidence="15">
    <location>
        <begin position="776"/>
        <end position="841"/>
    </location>
</feature>
<dbReference type="GO" id="GO:0005802">
    <property type="term" value="C:trans-Golgi network"/>
    <property type="evidence" value="ECO:0007669"/>
    <property type="project" value="TreeGrafter"/>
</dbReference>
<evidence type="ECO:0000256" key="11">
    <source>
        <dbReference type="ARBA" id="ARBA00023145"/>
    </source>
</evidence>
<evidence type="ECO:0000313" key="19">
    <source>
        <dbReference type="EMBL" id="KLO07498.1"/>
    </source>
</evidence>
<evidence type="ECO:0000256" key="15">
    <source>
        <dbReference type="SAM" id="MobiDB-lite"/>
    </source>
</evidence>
<dbReference type="InterPro" id="IPR008979">
    <property type="entry name" value="Galactose-bd-like_sf"/>
</dbReference>
<keyword evidence="12" id="KW-0325">Glycoprotein</keyword>
<dbReference type="PROSITE" id="PS51829">
    <property type="entry name" value="P_HOMO_B"/>
    <property type="match status" value="1"/>
</dbReference>
<feature type="signal peptide" evidence="17">
    <location>
        <begin position="1"/>
        <end position="23"/>
    </location>
</feature>
<comment type="subcellular location">
    <subcellularLocation>
        <location evidence="1">Membrane</location>
    </subcellularLocation>
</comment>
<keyword evidence="11" id="KW-0865">Zymogen</keyword>
<dbReference type="Gene3D" id="2.60.120.260">
    <property type="entry name" value="Galactose-binding domain-like"/>
    <property type="match status" value="1"/>
</dbReference>
<gene>
    <name evidence="19" type="ORF">SCHPADRAFT_1001607</name>
</gene>
<dbReference type="Proteomes" id="UP000053477">
    <property type="component" value="Unassembled WGS sequence"/>
</dbReference>
<dbReference type="OrthoDB" id="300641at2759"/>
<dbReference type="STRING" id="27342.A0A0H2RDC2"/>
<dbReference type="InterPro" id="IPR036852">
    <property type="entry name" value="Peptidase_S8/S53_dom_sf"/>
</dbReference>
<name>A0A0H2RDC2_9AGAM</name>
<comment type="similarity">
    <text evidence="2">Belongs to the peptidase S8 family. Furin subfamily.</text>
</comment>
<keyword evidence="9 16" id="KW-1133">Transmembrane helix</keyword>
<dbReference type="GO" id="GO:0007323">
    <property type="term" value="P:peptide pheromone maturation"/>
    <property type="evidence" value="ECO:0007669"/>
    <property type="project" value="UniProtKB-ARBA"/>
</dbReference>
<dbReference type="InterPro" id="IPR002884">
    <property type="entry name" value="P_dom"/>
</dbReference>
<dbReference type="PRINTS" id="PR00723">
    <property type="entry name" value="SUBTILISIN"/>
</dbReference>
<dbReference type="FunCoup" id="A0A0H2RDC2">
    <property type="interactions" value="44"/>
</dbReference>
<evidence type="ECO:0000256" key="16">
    <source>
        <dbReference type="SAM" id="Phobius"/>
    </source>
</evidence>
<feature type="transmembrane region" description="Helical" evidence="16">
    <location>
        <begin position="723"/>
        <end position="745"/>
    </location>
</feature>
<dbReference type="FunFam" id="2.60.120.260:FF:000026">
    <property type="entry name" value="proprotein convertase subtilisin/kexin type 7"/>
    <property type="match status" value="1"/>
</dbReference>
<keyword evidence="20" id="KW-1185">Reference proteome</keyword>
<dbReference type="PANTHER" id="PTHR42884">
    <property type="entry name" value="PROPROTEIN CONVERTASE SUBTILISIN/KEXIN-RELATED"/>
    <property type="match status" value="1"/>
</dbReference>
<evidence type="ECO:0000256" key="12">
    <source>
        <dbReference type="ARBA" id="ARBA00023180"/>
    </source>
</evidence>
<feature type="active site" description="Charge relay system" evidence="13 14">
    <location>
        <position position="412"/>
    </location>
</feature>
<feature type="compositionally biased region" description="Low complexity" evidence="15">
    <location>
        <begin position="680"/>
        <end position="693"/>
    </location>
</feature>
<dbReference type="FunFam" id="3.40.50.200:FF:000005">
    <property type="entry name" value="Proprotein convertase subtilisin/kexin type 7"/>
    <property type="match status" value="1"/>
</dbReference>
<evidence type="ECO:0000256" key="6">
    <source>
        <dbReference type="ARBA" id="ARBA00022801"/>
    </source>
</evidence>
<evidence type="ECO:0000256" key="2">
    <source>
        <dbReference type="ARBA" id="ARBA00005325"/>
    </source>
</evidence>
<dbReference type="PROSITE" id="PS00138">
    <property type="entry name" value="SUBTILASE_SER"/>
    <property type="match status" value="1"/>
</dbReference>
<evidence type="ECO:0000256" key="5">
    <source>
        <dbReference type="ARBA" id="ARBA00022729"/>
    </source>
</evidence>
<feature type="active site" description="Charge relay system" evidence="13 14">
    <location>
        <position position="238"/>
    </location>
</feature>
<evidence type="ECO:0000256" key="9">
    <source>
        <dbReference type="ARBA" id="ARBA00022989"/>
    </source>
</evidence>
<dbReference type="CDD" id="cd04059">
    <property type="entry name" value="Peptidases_S8_Protein_convertases_Kexins_Furin-like"/>
    <property type="match status" value="1"/>
</dbReference>
<evidence type="ECO:0000259" key="18">
    <source>
        <dbReference type="PROSITE" id="PS51829"/>
    </source>
</evidence>
<evidence type="ECO:0000256" key="17">
    <source>
        <dbReference type="SAM" id="SignalP"/>
    </source>
</evidence>
<keyword evidence="3 14" id="KW-0645">Protease</keyword>
<dbReference type="GO" id="GO:0000139">
    <property type="term" value="C:Golgi membrane"/>
    <property type="evidence" value="ECO:0007669"/>
    <property type="project" value="TreeGrafter"/>
</dbReference>
<evidence type="ECO:0000256" key="7">
    <source>
        <dbReference type="ARBA" id="ARBA00022825"/>
    </source>
</evidence>
<keyword evidence="8" id="KW-0106">Calcium</keyword>
<evidence type="ECO:0000256" key="14">
    <source>
        <dbReference type="PROSITE-ProRule" id="PRU01240"/>
    </source>
</evidence>
<dbReference type="EMBL" id="KQ086135">
    <property type="protein sequence ID" value="KLO07498.1"/>
    <property type="molecule type" value="Genomic_DNA"/>
</dbReference>
<feature type="domain" description="P/Homo B" evidence="18">
    <location>
        <begin position="487"/>
        <end position="633"/>
    </location>
</feature>
<keyword evidence="5 17" id="KW-0732">Signal</keyword>
<feature type="region of interest" description="Disordered" evidence="15">
    <location>
        <begin position="649"/>
        <end position="707"/>
    </location>
</feature>
<evidence type="ECO:0000256" key="3">
    <source>
        <dbReference type="ARBA" id="ARBA00022670"/>
    </source>
</evidence>
<evidence type="ECO:0000256" key="8">
    <source>
        <dbReference type="ARBA" id="ARBA00022837"/>
    </source>
</evidence>
<keyword evidence="4 16" id="KW-0812">Transmembrane</keyword>